<keyword evidence="3" id="KW-0808">Transferase</keyword>
<accession>A0A2N8ZGA5</accession>
<dbReference type="Pfam" id="PF13579">
    <property type="entry name" value="Glyco_trans_4_4"/>
    <property type="match status" value="1"/>
</dbReference>
<gene>
    <name evidence="3" type="ORF">VTAP4600_A2986</name>
</gene>
<sequence>MNGIENTNIARVSTVPFFVYSQLSTQLKDIHLAGGNVSIITSPAEPYENEILFDAMHSTIEVKIPRKIEVVNDFKALVDLYVAFRARRFDIIHSTTPKAGLLSSIAGFLARTPVRIHTFTGQVWAEKKGWSRKLLKLLDKLMIKLNHHCYADSESQKQFLISEGVCKQDDLTVLGEGSLAGVNLSRFNRDRFPDSTKNELRNLLNISEDAVVLIFVGRITRDKGILELLKAFEMLIADKVNVSLLLVGPIDEELKVDGLDLSTYISSRERVISTGFTDSPEKYLSIADVFCLPSYREGFGTVIIESASMGIPSVASNIYGLSDAVQDGETGVLVEAKNVKSLASALHLLLTDHVLRSEMGVNARNRAIKYFGSDQVNSLVVDEYKKLMGDFGDK</sequence>
<evidence type="ECO:0000259" key="2">
    <source>
        <dbReference type="Pfam" id="PF13579"/>
    </source>
</evidence>
<keyword evidence="4" id="KW-1185">Reference proteome</keyword>
<dbReference type="InterPro" id="IPR001296">
    <property type="entry name" value="Glyco_trans_1"/>
</dbReference>
<feature type="domain" description="Glycosyltransferase subfamily 4-like N-terminal" evidence="2">
    <location>
        <begin position="34"/>
        <end position="173"/>
    </location>
</feature>
<name>A0A2N8ZGA5_9VIBR</name>
<dbReference type="OrthoDB" id="9775208at2"/>
<dbReference type="KEGG" id="vta:A2986"/>
<protein>
    <submittedName>
        <fullName evidence="3">Glycosyltransferase</fullName>
    </submittedName>
</protein>
<dbReference type="Proteomes" id="UP000235828">
    <property type="component" value="Chromosome A"/>
</dbReference>
<dbReference type="AlphaFoldDB" id="A0A2N8ZGA5"/>
<dbReference type="RefSeq" id="WP_102523354.1">
    <property type="nucleotide sequence ID" value="NZ_LT960611.1"/>
</dbReference>
<dbReference type="PANTHER" id="PTHR12526:SF630">
    <property type="entry name" value="GLYCOSYLTRANSFERASE"/>
    <property type="match status" value="1"/>
</dbReference>
<evidence type="ECO:0000313" key="4">
    <source>
        <dbReference type="Proteomes" id="UP000235828"/>
    </source>
</evidence>
<dbReference type="InterPro" id="IPR028098">
    <property type="entry name" value="Glyco_trans_4-like_N"/>
</dbReference>
<dbReference type="Pfam" id="PF00534">
    <property type="entry name" value="Glycos_transf_1"/>
    <property type="match status" value="1"/>
</dbReference>
<dbReference type="EMBL" id="LT960611">
    <property type="protein sequence ID" value="SON50952.1"/>
    <property type="molecule type" value="Genomic_DNA"/>
</dbReference>
<dbReference type="GO" id="GO:0016757">
    <property type="term" value="F:glycosyltransferase activity"/>
    <property type="evidence" value="ECO:0007669"/>
    <property type="project" value="InterPro"/>
</dbReference>
<evidence type="ECO:0000259" key="1">
    <source>
        <dbReference type="Pfam" id="PF00534"/>
    </source>
</evidence>
<proteinExistence type="predicted"/>
<organism evidence="3 4">
    <name type="scientific">Vibrio tapetis subsp. tapetis</name>
    <dbReference type="NCBI Taxonomy" id="1671868"/>
    <lineage>
        <taxon>Bacteria</taxon>
        <taxon>Pseudomonadati</taxon>
        <taxon>Pseudomonadota</taxon>
        <taxon>Gammaproteobacteria</taxon>
        <taxon>Vibrionales</taxon>
        <taxon>Vibrionaceae</taxon>
        <taxon>Vibrio</taxon>
    </lineage>
</organism>
<dbReference type="PANTHER" id="PTHR12526">
    <property type="entry name" value="GLYCOSYLTRANSFERASE"/>
    <property type="match status" value="1"/>
</dbReference>
<reference evidence="3 4" key="1">
    <citation type="submission" date="2017-10" db="EMBL/GenBank/DDBJ databases">
        <authorList>
            <person name="Banno H."/>
            <person name="Chua N.-H."/>
        </authorList>
    </citation>
    <scope>NUCLEOTIDE SEQUENCE [LARGE SCALE GENOMIC DNA]</scope>
    <source>
        <strain evidence="3">Vibrio tapetis CECT4600</strain>
    </source>
</reference>
<evidence type="ECO:0000313" key="3">
    <source>
        <dbReference type="EMBL" id="SON50952.1"/>
    </source>
</evidence>
<feature type="domain" description="Glycosyl transferase family 1" evidence="1">
    <location>
        <begin position="198"/>
        <end position="366"/>
    </location>
</feature>
<dbReference type="GO" id="GO:1901135">
    <property type="term" value="P:carbohydrate derivative metabolic process"/>
    <property type="evidence" value="ECO:0007669"/>
    <property type="project" value="UniProtKB-ARBA"/>
</dbReference>
<dbReference type="Gene3D" id="3.40.50.2000">
    <property type="entry name" value="Glycogen Phosphorylase B"/>
    <property type="match status" value="2"/>
</dbReference>
<dbReference type="SUPFAM" id="SSF53756">
    <property type="entry name" value="UDP-Glycosyltransferase/glycogen phosphorylase"/>
    <property type="match status" value="1"/>
</dbReference>